<dbReference type="RefSeq" id="WP_200333779.1">
    <property type="nucleotide sequence ID" value="NZ_CP066786.1"/>
</dbReference>
<name>A0A7T7KJU7_9HYPH</name>
<evidence type="ECO:0000313" key="1">
    <source>
        <dbReference type="EMBL" id="QQM29060.1"/>
    </source>
</evidence>
<proteinExistence type="predicted"/>
<dbReference type="KEGG" id="mlut:JET14_11995"/>
<dbReference type="EMBL" id="CP066786">
    <property type="protein sequence ID" value="QQM29060.1"/>
    <property type="molecule type" value="Genomic_DNA"/>
</dbReference>
<dbReference type="Pfam" id="PF08822">
    <property type="entry name" value="DUF1804"/>
    <property type="match status" value="1"/>
</dbReference>
<accession>A0A7T7KJU7</accession>
<dbReference type="AlphaFoldDB" id="A0A7T7KJU7"/>
<gene>
    <name evidence="1" type="ORF">JET14_11995</name>
</gene>
<dbReference type="InterPro" id="IPR014926">
    <property type="entry name" value="Phage_D3112_Orf24"/>
</dbReference>
<sequence>MASDPDLKRKVRSDYINRRMAIATIATIRGVSQATISRWKKAAKEDGDNWDMMRSASIVAGEGIETVVSTVVEDFMIMAEAVLDEIKHGKDMSVGDKVKHLVALADAMTKMTSSAGKLAPSISELGVAQDVMRHLLEFVRDEFPQHAEAILEIIEPFGMRLAGLYQS</sequence>
<organism evidence="1 2">
    <name type="scientific">Martelella lutilitoris</name>
    <dbReference type="NCBI Taxonomy" id="2583532"/>
    <lineage>
        <taxon>Bacteria</taxon>
        <taxon>Pseudomonadati</taxon>
        <taxon>Pseudomonadota</taxon>
        <taxon>Alphaproteobacteria</taxon>
        <taxon>Hyphomicrobiales</taxon>
        <taxon>Aurantimonadaceae</taxon>
        <taxon>Martelella</taxon>
    </lineage>
</organism>
<dbReference type="Proteomes" id="UP000596083">
    <property type="component" value="Chromosome"/>
</dbReference>
<protein>
    <submittedName>
        <fullName evidence="1">DUF1804 family protein</fullName>
    </submittedName>
</protein>
<evidence type="ECO:0000313" key="2">
    <source>
        <dbReference type="Proteomes" id="UP000596083"/>
    </source>
</evidence>
<reference evidence="1 2" key="1">
    <citation type="submission" date="2020-12" db="EMBL/GenBank/DDBJ databases">
        <authorList>
            <person name="Zheng R.K."/>
            <person name="Sun C.M."/>
        </authorList>
    </citation>
    <scope>NUCLEOTIDE SEQUENCE [LARGE SCALE GENOMIC DNA]</scope>
    <source>
        <strain evidence="1 2">ZRK001</strain>
    </source>
</reference>